<evidence type="ECO:0000256" key="10">
    <source>
        <dbReference type="SAM" id="Phobius"/>
    </source>
</evidence>
<evidence type="ECO:0000256" key="7">
    <source>
        <dbReference type="ARBA" id="ARBA00022777"/>
    </source>
</evidence>
<dbReference type="CDD" id="cd00082">
    <property type="entry name" value="HisKA"/>
    <property type="match status" value="1"/>
</dbReference>
<keyword evidence="6 10" id="KW-0812">Transmembrane</keyword>
<name>A0A1R0F8C1_9HYPH</name>
<dbReference type="PANTHER" id="PTHR45436">
    <property type="entry name" value="SENSOR HISTIDINE KINASE YKOH"/>
    <property type="match status" value="1"/>
</dbReference>
<keyword evidence="13" id="KW-1185">Reference proteome</keyword>
<dbReference type="GO" id="GO:0000155">
    <property type="term" value="F:phosphorelay sensor kinase activity"/>
    <property type="evidence" value="ECO:0007669"/>
    <property type="project" value="InterPro"/>
</dbReference>
<comment type="caution">
    <text evidence="12">The sequence shown here is derived from an EMBL/GenBank/DDBJ whole genome shotgun (WGS) entry which is preliminary data.</text>
</comment>
<dbReference type="GO" id="GO:0005886">
    <property type="term" value="C:plasma membrane"/>
    <property type="evidence" value="ECO:0007669"/>
    <property type="project" value="TreeGrafter"/>
</dbReference>
<evidence type="ECO:0000256" key="2">
    <source>
        <dbReference type="ARBA" id="ARBA00004370"/>
    </source>
</evidence>
<organism evidence="12 13">
    <name type="scientific">Bartonella apis</name>
    <dbReference type="NCBI Taxonomy" id="1686310"/>
    <lineage>
        <taxon>Bacteria</taxon>
        <taxon>Pseudomonadati</taxon>
        <taxon>Pseudomonadota</taxon>
        <taxon>Alphaproteobacteria</taxon>
        <taxon>Hyphomicrobiales</taxon>
        <taxon>Bartonellaceae</taxon>
        <taxon>Bartonella</taxon>
    </lineage>
</organism>
<dbReference type="SUPFAM" id="SSF55874">
    <property type="entry name" value="ATPase domain of HSP90 chaperone/DNA topoisomerase II/histidine kinase"/>
    <property type="match status" value="1"/>
</dbReference>
<keyword evidence="7" id="KW-0418">Kinase</keyword>
<dbReference type="InterPro" id="IPR036097">
    <property type="entry name" value="HisK_dim/P_sf"/>
</dbReference>
<evidence type="ECO:0000256" key="4">
    <source>
        <dbReference type="ARBA" id="ARBA00022553"/>
    </source>
</evidence>
<evidence type="ECO:0000313" key="13">
    <source>
        <dbReference type="Proteomes" id="UP000187344"/>
    </source>
</evidence>
<evidence type="ECO:0000256" key="5">
    <source>
        <dbReference type="ARBA" id="ARBA00022679"/>
    </source>
</evidence>
<feature type="transmembrane region" description="Helical" evidence="10">
    <location>
        <begin position="188"/>
        <end position="211"/>
    </location>
</feature>
<keyword evidence="5" id="KW-0808">Transferase</keyword>
<evidence type="ECO:0000256" key="3">
    <source>
        <dbReference type="ARBA" id="ARBA00012438"/>
    </source>
</evidence>
<feature type="domain" description="Histidine kinase" evidence="11">
    <location>
        <begin position="267"/>
        <end position="483"/>
    </location>
</feature>
<dbReference type="SUPFAM" id="SSF47384">
    <property type="entry name" value="Homodimeric domain of signal transducing histidine kinase"/>
    <property type="match status" value="1"/>
</dbReference>
<keyword evidence="4" id="KW-0597">Phosphoprotein</keyword>
<dbReference type="SMART" id="SM00387">
    <property type="entry name" value="HATPase_c"/>
    <property type="match status" value="1"/>
</dbReference>
<reference evidence="12 13" key="1">
    <citation type="submission" date="2016-12" db="EMBL/GenBank/DDBJ databases">
        <title>Comparative genomics of Bartonella apis.</title>
        <authorList>
            <person name="Engel P."/>
        </authorList>
    </citation>
    <scope>NUCLEOTIDE SEQUENCE [LARGE SCALE GENOMIC DNA]</scope>
    <source>
        <strain evidence="12 13">PEB0149</strain>
    </source>
</reference>
<keyword evidence="8 10" id="KW-1133">Transmembrane helix</keyword>
<sequence length="484" mass="54272">METVKGETNWKLFFKTISKSLGLRVNIFLTLWIIAALAFISVVSLVFYRQSNNDYLERILTAHLYSLISSVNVSSDGKLQGNPELGDIRYSDPSSGWYWEVVALSGNLKGRLTSSSLGVKKVASPSEKTDPFDPKFFRSYRTKGPEGQRLRVVESDIILDNKNRVARFRVMGNIDETRAELEKFKKTLLVYLSLFGAASILINLVIIYISLRPLQRIRHSLADIRAGKANHLDTDLPLEVMPLVGEMNALIDNNQRIVERFRVQVGNLAHSLKTPLSVISNEIDQSSSKPLDRNPLNVKLLKEQTDIMRAQIDRYLQRARIAAQRDSVIYRTPIRPLLERLVRVMGKLNFAKEISFLMDEPEIIFIGEKEDIEEMVGNILENACKWAQKRVVLSCKTLNKEVADADSVHPMFALSVEDDGPGLPENQRKDALERGKRLDESKPGTGLGLAIVAELVGEYGGSVELTNSKLGGLCITLTLPYANS</sequence>
<proteinExistence type="predicted"/>
<dbReference type="InterPro" id="IPR004358">
    <property type="entry name" value="Sig_transdc_His_kin-like_C"/>
</dbReference>
<evidence type="ECO:0000256" key="1">
    <source>
        <dbReference type="ARBA" id="ARBA00000085"/>
    </source>
</evidence>
<dbReference type="Gene3D" id="1.10.287.130">
    <property type="match status" value="1"/>
</dbReference>
<evidence type="ECO:0000256" key="9">
    <source>
        <dbReference type="ARBA" id="ARBA00023136"/>
    </source>
</evidence>
<dbReference type="InterPro" id="IPR005467">
    <property type="entry name" value="His_kinase_dom"/>
</dbReference>
<dbReference type="Pfam" id="PF02518">
    <property type="entry name" value="HATPase_c"/>
    <property type="match status" value="1"/>
</dbReference>
<gene>
    <name evidence="12" type="ORF">PEB0149_006390</name>
</gene>
<dbReference type="RefSeq" id="WP_075870113.1">
    <property type="nucleotide sequence ID" value="NZ_LXYT01000002.1"/>
</dbReference>
<dbReference type="PANTHER" id="PTHR45436:SF5">
    <property type="entry name" value="SENSOR HISTIDINE KINASE TRCS"/>
    <property type="match status" value="1"/>
</dbReference>
<dbReference type="OrthoDB" id="9809567at2"/>
<keyword evidence="9 10" id="KW-0472">Membrane</keyword>
<accession>A0A1R0F8C1</accession>
<dbReference type="InterPro" id="IPR036890">
    <property type="entry name" value="HATPase_C_sf"/>
</dbReference>
<dbReference type="AlphaFoldDB" id="A0A1R0F8C1"/>
<dbReference type="Gene3D" id="3.30.565.10">
    <property type="entry name" value="Histidine kinase-like ATPase, C-terminal domain"/>
    <property type="match status" value="1"/>
</dbReference>
<evidence type="ECO:0000256" key="6">
    <source>
        <dbReference type="ARBA" id="ARBA00022692"/>
    </source>
</evidence>
<dbReference type="InterPro" id="IPR050428">
    <property type="entry name" value="TCS_sensor_his_kinase"/>
</dbReference>
<evidence type="ECO:0000313" key="12">
    <source>
        <dbReference type="EMBL" id="OLY43215.1"/>
    </source>
</evidence>
<dbReference type="EC" id="2.7.13.3" evidence="3"/>
<evidence type="ECO:0000256" key="8">
    <source>
        <dbReference type="ARBA" id="ARBA00022989"/>
    </source>
</evidence>
<dbReference type="PRINTS" id="PR00344">
    <property type="entry name" value="BCTRLSENSOR"/>
</dbReference>
<protein>
    <recommendedName>
        <fullName evidence="3">histidine kinase</fullName>
        <ecNumber evidence="3">2.7.13.3</ecNumber>
    </recommendedName>
</protein>
<dbReference type="InterPro" id="IPR003594">
    <property type="entry name" value="HATPase_dom"/>
</dbReference>
<feature type="transmembrane region" description="Helical" evidence="10">
    <location>
        <begin position="27"/>
        <end position="48"/>
    </location>
</feature>
<comment type="catalytic activity">
    <reaction evidence="1">
        <text>ATP + protein L-histidine = ADP + protein N-phospho-L-histidine.</text>
        <dbReference type="EC" id="2.7.13.3"/>
    </reaction>
</comment>
<dbReference type="Proteomes" id="UP000187344">
    <property type="component" value="Unassembled WGS sequence"/>
</dbReference>
<dbReference type="InterPro" id="IPR003661">
    <property type="entry name" value="HisK_dim/P_dom"/>
</dbReference>
<dbReference type="EMBL" id="LXYT01000002">
    <property type="protein sequence ID" value="OLY43215.1"/>
    <property type="molecule type" value="Genomic_DNA"/>
</dbReference>
<comment type="subcellular location">
    <subcellularLocation>
        <location evidence="2">Membrane</location>
    </subcellularLocation>
</comment>
<evidence type="ECO:0000259" key="11">
    <source>
        <dbReference type="PROSITE" id="PS50109"/>
    </source>
</evidence>
<dbReference type="PROSITE" id="PS50109">
    <property type="entry name" value="HIS_KIN"/>
    <property type="match status" value="1"/>
</dbReference>